<dbReference type="AlphaFoldDB" id="A0ABD6F0Z8"/>
<protein>
    <recommendedName>
        <fullName evidence="8">Cysteine and histidine-rich domain-containing protein</fullName>
    </recommendedName>
</protein>
<dbReference type="PANTHER" id="PTHR46983">
    <property type="entry name" value="CYSTEINE AND HISTIDINE-RICH DOMAIN-CONTAINING PROTEIN 1"/>
    <property type="match status" value="1"/>
</dbReference>
<comment type="caution">
    <text evidence="6">The sequence shown here is derived from an EMBL/GenBank/DDBJ whole genome shotgun (WGS) entry which is preliminary data.</text>
</comment>
<sequence>MSDLKVETTQSALASIAKHREEETSDNSIHVGYVCQNPGCDKVYENEESNKQQCTYHSGIAIFHEGMKYWSCCERKTSDFGAFLEQKGCTTGEHKWGKNEKVSRIREDWFCRAGHIHLNIYCKGALPDKCYVKSNGLILSGKVVHGFGTKSTDLNYELFGEIVPSESKVIIGERKLEIILKQAGTEAWPRLTYETKIDERAEGDNAA</sequence>
<evidence type="ECO:0008006" key="8">
    <source>
        <dbReference type="Google" id="ProtNLM"/>
    </source>
</evidence>
<dbReference type="PANTHER" id="PTHR46983:SF3">
    <property type="entry name" value="CHPADIPLOID STATE MAINTENANCE PROTEIN CHPA"/>
    <property type="match status" value="1"/>
</dbReference>
<organism evidence="6 7">
    <name type="scientific">Gnathostoma spinigerum</name>
    <dbReference type="NCBI Taxonomy" id="75299"/>
    <lineage>
        <taxon>Eukaryota</taxon>
        <taxon>Metazoa</taxon>
        <taxon>Ecdysozoa</taxon>
        <taxon>Nematoda</taxon>
        <taxon>Chromadorea</taxon>
        <taxon>Rhabditida</taxon>
        <taxon>Spirurina</taxon>
        <taxon>Gnathostomatomorpha</taxon>
        <taxon>Gnathostomatoidea</taxon>
        <taxon>Gnathostomatidae</taxon>
        <taxon>Gnathostoma</taxon>
    </lineage>
</organism>
<feature type="domain" description="CS" evidence="4">
    <location>
        <begin position="102"/>
        <end position="192"/>
    </location>
</feature>
<dbReference type="Proteomes" id="UP001608902">
    <property type="component" value="Unassembled WGS sequence"/>
</dbReference>
<dbReference type="PROSITE" id="PS51401">
    <property type="entry name" value="CHORD"/>
    <property type="match status" value="1"/>
</dbReference>
<dbReference type="InterPro" id="IPR007051">
    <property type="entry name" value="CHORD_dom"/>
</dbReference>
<dbReference type="CDD" id="cd06466">
    <property type="entry name" value="p23_CS_SGT1_like"/>
    <property type="match status" value="1"/>
</dbReference>
<evidence type="ECO:0000259" key="5">
    <source>
        <dbReference type="PROSITE" id="PS51401"/>
    </source>
</evidence>
<dbReference type="PROSITE" id="PS51203">
    <property type="entry name" value="CS"/>
    <property type="match status" value="1"/>
</dbReference>
<dbReference type="Gene3D" id="2.60.40.790">
    <property type="match status" value="1"/>
</dbReference>
<proteinExistence type="predicted"/>
<dbReference type="InterPro" id="IPR039790">
    <property type="entry name" value="CHRD1"/>
</dbReference>
<feature type="domain" description="CHORD" evidence="5">
    <location>
        <begin position="35"/>
        <end position="94"/>
    </location>
</feature>
<evidence type="ECO:0000256" key="1">
    <source>
        <dbReference type="ARBA" id="ARBA00022723"/>
    </source>
</evidence>
<evidence type="ECO:0000259" key="4">
    <source>
        <dbReference type="PROSITE" id="PS51203"/>
    </source>
</evidence>
<dbReference type="GO" id="GO:0046872">
    <property type="term" value="F:metal ion binding"/>
    <property type="evidence" value="ECO:0007669"/>
    <property type="project" value="UniProtKB-KW"/>
</dbReference>
<keyword evidence="7" id="KW-1185">Reference proteome</keyword>
<keyword evidence="1" id="KW-0479">Metal-binding</keyword>
<reference evidence="6 7" key="1">
    <citation type="submission" date="2024-08" db="EMBL/GenBank/DDBJ databases">
        <title>Gnathostoma spinigerum genome.</title>
        <authorList>
            <person name="Gonzalez-Bertolin B."/>
            <person name="Monzon S."/>
            <person name="Zaballos A."/>
            <person name="Jimenez P."/>
            <person name="Dekumyoy P."/>
            <person name="Varona S."/>
            <person name="Cuesta I."/>
            <person name="Sumanam S."/>
            <person name="Adisakwattana P."/>
            <person name="Gasser R.B."/>
            <person name="Hernandez-Gonzalez A."/>
            <person name="Young N.D."/>
            <person name="Perteguer M.J."/>
        </authorList>
    </citation>
    <scope>NUCLEOTIDE SEQUENCE [LARGE SCALE GENOMIC DNA]</scope>
    <source>
        <strain evidence="6">AL3</strain>
        <tissue evidence="6">Liver</tissue>
    </source>
</reference>
<dbReference type="EMBL" id="JBGFUD010010190">
    <property type="protein sequence ID" value="MFH4982822.1"/>
    <property type="molecule type" value="Genomic_DNA"/>
</dbReference>
<dbReference type="Pfam" id="PF04968">
    <property type="entry name" value="CHORD"/>
    <property type="match status" value="1"/>
</dbReference>
<dbReference type="InterPro" id="IPR008978">
    <property type="entry name" value="HSP20-like_chaperone"/>
</dbReference>
<evidence type="ECO:0000256" key="2">
    <source>
        <dbReference type="ARBA" id="ARBA00022737"/>
    </source>
</evidence>
<gene>
    <name evidence="6" type="ORF">AB6A40_009531</name>
</gene>
<name>A0ABD6F0Z8_9BILA</name>
<keyword evidence="3" id="KW-0862">Zinc</keyword>
<accession>A0ABD6F0Z8</accession>
<dbReference type="InterPro" id="IPR007052">
    <property type="entry name" value="CS_dom"/>
</dbReference>
<evidence type="ECO:0000256" key="3">
    <source>
        <dbReference type="ARBA" id="ARBA00022833"/>
    </source>
</evidence>
<dbReference type="SUPFAM" id="SSF49764">
    <property type="entry name" value="HSP20-like chaperones"/>
    <property type="match status" value="1"/>
</dbReference>
<evidence type="ECO:0000313" key="7">
    <source>
        <dbReference type="Proteomes" id="UP001608902"/>
    </source>
</evidence>
<evidence type="ECO:0000313" key="6">
    <source>
        <dbReference type="EMBL" id="MFH4982822.1"/>
    </source>
</evidence>
<keyword evidence="2" id="KW-0677">Repeat</keyword>
<dbReference type="Gene3D" id="4.10.1130.20">
    <property type="match status" value="1"/>
</dbReference>